<dbReference type="GO" id="GO:0009611">
    <property type="term" value="P:response to wounding"/>
    <property type="evidence" value="ECO:0007669"/>
    <property type="project" value="UniProtKB-UniRule"/>
</dbReference>
<dbReference type="GO" id="GO:2000022">
    <property type="term" value="P:regulation of jasmonic acid mediated signaling pathway"/>
    <property type="evidence" value="ECO:0007669"/>
    <property type="project" value="UniProtKB-UniRule"/>
</dbReference>
<dbReference type="GO" id="GO:0031347">
    <property type="term" value="P:regulation of defense response"/>
    <property type="evidence" value="ECO:0007669"/>
    <property type="project" value="UniProtKB-UniRule"/>
</dbReference>
<dbReference type="InterPro" id="IPR040390">
    <property type="entry name" value="TIFY/JAZ"/>
</dbReference>
<keyword evidence="5" id="KW-1185">Reference proteome</keyword>
<feature type="domain" description="Tify" evidence="3">
    <location>
        <begin position="64"/>
        <end position="99"/>
    </location>
</feature>
<dbReference type="Proteomes" id="UP001293593">
    <property type="component" value="Unassembled WGS sequence"/>
</dbReference>
<dbReference type="PANTHER" id="PTHR33077:SF133">
    <property type="entry name" value="PROTEIN TIFY"/>
    <property type="match status" value="1"/>
</dbReference>
<comment type="domain">
    <text evidence="2">The jas domain is required for interaction with COI1.</text>
</comment>
<reference evidence="4" key="1">
    <citation type="submission" date="2023-10" db="EMBL/GenBank/DDBJ databases">
        <title>Chromosome-level genome of the transformable northern wattle, Acacia crassicarpa.</title>
        <authorList>
            <person name="Massaro I."/>
            <person name="Sinha N.R."/>
            <person name="Poethig S."/>
            <person name="Leichty A.R."/>
        </authorList>
    </citation>
    <scope>NUCLEOTIDE SEQUENCE</scope>
    <source>
        <strain evidence="4">Acra3RX</strain>
        <tissue evidence="4">Leaf</tissue>
    </source>
</reference>
<gene>
    <name evidence="4" type="ORF">QN277_028074</name>
</gene>
<dbReference type="EMBL" id="JAWXYG010000009">
    <property type="protein sequence ID" value="KAK4262524.1"/>
    <property type="molecule type" value="Genomic_DNA"/>
</dbReference>
<evidence type="ECO:0000256" key="1">
    <source>
        <dbReference type="ARBA" id="ARBA00008614"/>
    </source>
</evidence>
<dbReference type="PROSITE" id="PS51320">
    <property type="entry name" value="TIFY"/>
    <property type="match status" value="1"/>
</dbReference>
<comment type="subcellular location">
    <subcellularLocation>
        <location evidence="2">Nucleus</location>
    </subcellularLocation>
</comment>
<evidence type="ECO:0000259" key="3">
    <source>
        <dbReference type="PROSITE" id="PS51320"/>
    </source>
</evidence>
<accession>A0AAE1MES2</accession>
<keyword evidence="2" id="KW-0539">Nucleus</keyword>
<name>A0AAE1MES2_9FABA</name>
<keyword evidence="2" id="KW-1184">Jasmonic acid signaling pathway</keyword>
<dbReference type="GO" id="GO:0005634">
    <property type="term" value="C:nucleus"/>
    <property type="evidence" value="ECO:0007669"/>
    <property type="project" value="UniProtKB-SubCell"/>
</dbReference>
<organism evidence="4 5">
    <name type="scientific">Acacia crassicarpa</name>
    <name type="common">northern wattle</name>
    <dbReference type="NCBI Taxonomy" id="499986"/>
    <lineage>
        <taxon>Eukaryota</taxon>
        <taxon>Viridiplantae</taxon>
        <taxon>Streptophyta</taxon>
        <taxon>Embryophyta</taxon>
        <taxon>Tracheophyta</taxon>
        <taxon>Spermatophyta</taxon>
        <taxon>Magnoliopsida</taxon>
        <taxon>eudicotyledons</taxon>
        <taxon>Gunneridae</taxon>
        <taxon>Pentapetalae</taxon>
        <taxon>rosids</taxon>
        <taxon>fabids</taxon>
        <taxon>Fabales</taxon>
        <taxon>Fabaceae</taxon>
        <taxon>Caesalpinioideae</taxon>
        <taxon>mimosoid clade</taxon>
        <taxon>Acacieae</taxon>
        <taxon>Acacia</taxon>
    </lineage>
</organism>
<proteinExistence type="inferred from homology"/>
<comment type="caution">
    <text evidence="4">The sequence shown here is derived from an EMBL/GenBank/DDBJ whole genome shotgun (WGS) entry which is preliminary data.</text>
</comment>
<evidence type="ECO:0000313" key="5">
    <source>
        <dbReference type="Proteomes" id="UP001293593"/>
    </source>
</evidence>
<dbReference type="Pfam" id="PF09425">
    <property type="entry name" value="Jas_motif"/>
    <property type="match status" value="1"/>
</dbReference>
<evidence type="ECO:0000256" key="2">
    <source>
        <dbReference type="RuleBase" id="RU369065"/>
    </source>
</evidence>
<protein>
    <recommendedName>
        <fullName evidence="2">Protein TIFY</fullName>
    </recommendedName>
    <alternativeName>
        <fullName evidence="2">Jasmonate ZIM domain-containing protein</fullName>
    </alternativeName>
</protein>
<sequence>MTSSVEGSDLAEVSCESATTMDLFPTKENSRTPQNFSTMNLFPHLSTEEIPKMANSSVSKPVTKEPRAPQMTVFYGGQVVVFDDFPAEKVMEILALASKGTPLIQNSFGYAFPQSQPSFPHNATTFSSDSQKPVSPNVNIVPNICNTLVQGRPQSPSRPVVGDLPIARKASLHRFLEKRKGSRIAARAPYQTSNPMVAPNKSTESMTWLELAAKPTNI</sequence>
<dbReference type="Pfam" id="PF06200">
    <property type="entry name" value="tify"/>
    <property type="match status" value="1"/>
</dbReference>
<dbReference type="SMART" id="SM00979">
    <property type="entry name" value="TIFY"/>
    <property type="match status" value="1"/>
</dbReference>
<dbReference type="PANTHER" id="PTHR33077">
    <property type="entry name" value="PROTEIN TIFY 4A-RELATED-RELATED"/>
    <property type="match status" value="1"/>
</dbReference>
<evidence type="ECO:0000313" key="4">
    <source>
        <dbReference type="EMBL" id="KAK4262524.1"/>
    </source>
</evidence>
<comment type="function">
    <text evidence="2">Repressor of jasmonate responses.</text>
</comment>
<comment type="similarity">
    <text evidence="1 2">Belongs to the TIFY/JAZ family.</text>
</comment>
<dbReference type="AlphaFoldDB" id="A0AAE1MES2"/>
<dbReference type="InterPro" id="IPR018467">
    <property type="entry name" value="CCT_CS"/>
</dbReference>
<dbReference type="InterPro" id="IPR010399">
    <property type="entry name" value="Tify_dom"/>
</dbReference>